<dbReference type="SUPFAM" id="SSF55729">
    <property type="entry name" value="Acyl-CoA N-acyltransferases (Nat)"/>
    <property type="match status" value="1"/>
</dbReference>
<dbReference type="InterPro" id="IPR000182">
    <property type="entry name" value="GNAT_dom"/>
</dbReference>
<evidence type="ECO:0000259" key="1">
    <source>
        <dbReference type="PROSITE" id="PS51186"/>
    </source>
</evidence>
<dbReference type="PANTHER" id="PTHR47237:SF2">
    <property type="entry name" value="BLL4206 PROTEIN"/>
    <property type="match status" value="1"/>
</dbReference>
<dbReference type="InterPro" id="IPR052729">
    <property type="entry name" value="Acyl/Acetyltrans_Enzymes"/>
</dbReference>
<accession>A0A1M6HQZ8</accession>
<sequence length="279" mass="29157">MAPTEAHFIAPLTPGAMPGCLALSAEAGWNQAAEDWDLFFRHGRVFGVLEAGSPLATGAILPFPDGGFGWVSMVLVAGTKRGRGLGTAILRRCMAALEAQGLRPVLDATPAGERIYRPLGFQPQLGLTRWRGQGGGEAPEGVRQLSTADLPALTDTDAKGFGAARGFVLEALLGRAAAQAFGAAGGSGFVLARPGRQALQIGPLVAEDEAGAIRLLDAALAATRGPVLMDLADRWPGFAAHLRERGFTPERPFNRMALKRAEPFGTPSRVFLVAGPELG</sequence>
<dbReference type="GO" id="GO:0016747">
    <property type="term" value="F:acyltransferase activity, transferring groups other than amino-acyl groups"/>
    <property type="evidence" value="ECO:0007669"/>
    <property type="project" value="InterPro"/>
</dbReference>
<keyword evidence="2" id="KW-0808">Transferase</keyword>
<dbReference type="CDD" id="cd04301">
    <property type="entry name" value="NAT_SF"/>
    <property type="match status" value="1"/>
</dbReference>
<reference evidence="2 3" key="1">
    <citation type="submission" date="2016-11" db="EMBL/GenBank/DDBJ databases">
        <authorList>
            <person name="Jaros S."/>
            <person name="Januszkiewicz K."/>
            <person name="Wedrychowicz H."/>
        </authorList>
    </citation>
    <scope>NUCLEOTIDE SEQUENCE [LARGE SCALE GENOMIC DNA]</scope>
    <source>
        <strain evidence="2 3">DSM 14916</strain>
    </source>
</reference>
<gene>
    <name evidence="2" type="ORF">SAMN02745194_02093</name>
</gene>
<dbReference type="InterPro" id="IPR016181">
    <property type="entry name" value="Acyl_CoA_acyltransferase"/>
</dbReference>
<dbReference type="Gene3D" id="3.40.630.90">
    <property type="match status" value="1"/>
</dbReference>
<dbReference type="Pfam" id="PF18014">
    <property type="entry name" value="Acetyltransf_18"/>
    <property type="match status" value="1"/>
</dbReference>
<evidence type="ECO:0000313" key="3">
    <source>
        <dbReference type="Proteomes" id="UP000184387"/>
    </source>
</evidence>
<organism evidence="2 3">
    <name type="scientific">Muricoccus roseus</name>
    <dbReference type="NCBI Taxonomy" id="198092"/>
    <lineage>
        <taxon>Bacteria</taxon>
        <taxon>Pseudomonadati</taxon>
        <taxon>Pseudomonadota</taxon>
        <taxon>Alphaproteobacteria</taxon>
        <taxon>Acetobacterales</taxon>
        <taxon>Roseomonadaceae</taxon>
        <taxon>Muricoccus</taxon>
    </lineage>
</organism>
<dbReference type="EMBL" id="FQZF01000010">
    <property type="protein sequence ID" value="SHJ24514.1"/>
    <property type="molecule type" value="Genomic_DNA"/>
</dbReference>
<name>A0A1M6HQZ8_9PROT</name>
<dbReference type="AlphaFoldDB" id="A0A1M6HQZ8"/>
<dbReference type="InterPro" id="IPR041496">
    <property type="entry name" value="YitH/HolE_GNAT"/>
</dbReference>
<dbReference type="PROSITE" id="PS51186">
    <property type="entry name" value="GNAT"/>
    <property type="match status" value="1"/>
</dbReference>
<feature type="domain" description="N-acetyltransferase" evidence="1">
    <location>
        <begin position="7"/>
        <end position="149"/>
    </location>
</feature>
<dbReference type="RefSeq" id="WP_073134377.1">
    <property type="nucleotide sequence ID" value="NZ_FQZF01000010.1"/>
</dbReference>
<dbReference type="Gene3D" id="3.40.630.30">
    <property type="match status" value="1"/>
</dbReference>
<evidence type="ECO:0000313" key="2">
    <source>
        <dbReference type="EMBL" id="SHJ24514.1"/>
    </source>
</evidence>
<dbReference type="STRING" id="198092.SAMN02745194_02093"/>
<keyword evidence="3" id="KW-1185">Reference proteome</keyword>
<protein>
    <submittedName>
        <fullName evidence="2">Acetyltransferase (GNAT) domain-containing protein</fullName>
    </submittedName>
</protein>
<dbReference type="Pfam" id="PF00583">
    <property type="entry name" value="Acetyltransf_1"/>
    <property type="match status" value="1"/>
</dbReference>
<dbReference type="Proteomes" id="UP000184387">
    <property type="component" value="Unassembled WGS sequence"/>
</dbReference>
<dbReference type="PANTHER" id="PTHR47237">
    <property type="entry name" value="SLL0310 PROTEIN"/>
    <property type="match status" value="1"/>
</dbReference>
<dbReference type="OrthoDB" id="8453373at2"/>
<proteinExistence type="predicted"/>